<accession>A0A0K2TCT1</accession>
<dbReference type="AlphaFoldDB" id="A0A0K2TCT1"/>
<proteinExistence type="predicted"/>
<protein>
    <submittedName>
        <fullName evidence="2">Uncharacterized protein</fullName>
    </submittedName>
</protein>
<sequence length="81" mass="8642">MSNGATTIKIGPKIKNPSHHAPIQRSSFSSKPSISLDFSGYSLTFKNSDAKTDPKNGPPIFAAKTNDKAKGDFVFAELSSI</sequence>
<feature type="region of interest" description="Disordered" evidence="1">
    <location>
        <begin position="1"/>
        <end position="32"/>
    </location>
</feature>
<dbReference type="EMBL" id="HACA01006478">
    <property type="protein sequence ID" value="CDW23839.1"/>
    <property type="molecule type" value="Transcribed_RNA"/>
</dbReference>
<evidence type="ECO:0000256" key="1">
    <source>
        <dbReference type="SAM" id="MobiDB-lite"/>
    </source>
</evidence>
<name>A0A0K2TCT1_LEPSM</name>
<organism evidence="2">
    <name type="scientific">Lepeophtheirus salmonis</name>
    <name type="common">Salmon louse</name>
    <name type="synonym">Caligus salmonis</name>
    <dbReference type="NCBI Taxonomy" id="72036"/>
    <lineage>
        <taxon>Eukaryota</taxon>
        <taxon>Metazoa</taxon>
        <taxon>Ecdysozoa</taxon>
        <taxon>Arthropoda</taxon>
        <taxon>Crustacea</taxon>
        <taxon>Multicrustacea</taxon>
        <taxon>Hexanauplia</taxon>
        <taxon>Copepoda</taxon>
        <taxon>Siphonostomatoida</taxon>
        <taxon>Caligidae</taxon>
        <taxon>Lepeophtheirus</taxon>
    </lineage>
</organism>
<evidence type="ECO:0000313" key="2">
    <source>
        <dbReference type="EMBL" id="CDW23839.1"/>
    </source>
</evidence>
<reference evidence="2" key="1">
    <citation type="submission" date="2014-05" db="EMBL/GenBank/DDBJ databases">
        <authorList>
            <person name="Chronopoulou M."/>
        </authorList>
    </citation>
    <scope>NUCLEOTIDE SEQUENCE</scope>
    <source>
        <tissue evidence="2">Whole organism</tissue>
    </source>
</reference>